<evidence type="ECO:0000256" key="2">
    <source>
        <dbReference type="SAM" id="MobiDB-lite"/>
    </source>
</evidence>
<evidence type="ECO:0000313" key="4">
    <source>
        <dbReference type="EMBL" id="BCR03281.1"/>
    </source>
</evidence>
<dbReference type="Proteomes" id="UP001319827">
    <property type="component" value="Chromosome"/>
</dbReference>
<dbReference type="Pfam" id="PF22633">
    <property type="entry name" value="F5_F8_type_C_2"/>
    <property type="match status" value="1"/>
</dbReference>
<feature type="region of interest" description="Disordered" evidence="2">
    <location>
        <begin position="704"/>
        <end position="727"/>
    </location>
</feature>
<feature type="domain" description="F5/8 type C" evidence="3">
    <location>
        <begin position="753"/>
        <end position="892"/>
    </location>
</feature>
<evidence type="ECO:0000259" key="3">
    <source>
        <dbReference type="PROSITE" id="PS50022"/>
    </source>
</evidence>
<keyword evidence="5" id="KW-1185">Reference proteome</keyword>
<dbReference type="SUPFAM" id="SSF48695">
    <property type="entry name" value="Multiheme cytochromes"/>
    <property type="match status" value="4"/>
</dbReference>
<dbReference type="InterPro" id="IPR036280">
    <property type="entry name" value="Multihaem_cyt_sf"/>
</dbReference>
<dbReference type="InterPro" id="IPR051829">
    <property type="entry name" value="Multiheme_Cytochr_ET"/>
</dbReference>
<sequence length="892" mass="94780">MANNHHDATDPNSYYSRGLCSQCHVGVTTSGDCTQCHNFGGLQNSHHQTDPALAGNCAQCHSGTSNLTNCQGCHEGKIITRHHQVAASGTTCVSCHTSIKVADQAGLSSCVNCHDRSNNAMRTRHHDLVGQASAPNCRSCHAQIVQVTNGCQSCHAPGAERADHHAAATTNNIACSQCHTSFPAGTAGSGCANCHQAGNNREFHHTTLAGDPARNLSCNSCHNQVPQLTGCDSCHQGEAATTHHQGPAQGKNCTDCHTQMVQSSSSCSSCHDFRTSNKHHDDAYIQATYGMGCNACHNPMWVVIGGIFQINRPNIDACISCHTTRLGNASIPQVHHATQQATSGDCASCHQGVTQGLDCSSCHFSLGQPATVQRHHGTAAYAAGNCATCHTGFGQNLSCSDCHSGAGGTVGERHHVNVAPAQALDCTYCHTGADTVLQACQSCHTSGTNPLFPAPVEVSQLHHMSVAYATKPCATCHTGVQAVQDADCATCHQAAAVPMKQRHHETAQAVANQCTSCHVGADVEQLNCAGCHTGSRAPSHHQQPQAVSGDCAFCHTNISMDGNGCQACHSSPVTQIHHGQPLTNVGGDCGVCHQSVSSPSVCANCHQASPHHTTTYAQTGDCAHCHKVPAWAQDRPKQAACRECHGQYQHNKGGPIQNYGSCAACHNQDTFHAAPGRAVGYTRSAPGKGKFAMFWSQYTRNGDEEVREDVSPNGEDQNDEGGRKWRNPSLSFTLKQIEHNGRTYSVPAFPDLAGTGSGGSTGGEIVSNLAKGQTASASRQESGYDAAKAVDGSTSSRWWARSTSSQWLRVNLNGTYTISKVVINWHSYYARDYQVQVSTDGSSWTTVKDHRYRSGGKEEITFSARTARYVRIYCSRAASSNGYSITELEVYK</sequence>
<reference evidence="4 5" key="2">
    <citation type="journal article" date="2021" name="Int. J. Syst. Evol. Microbiol.">
        <title>Isolation and Polyphasic Characterization of Desulfuromonas versatilis sp. Nov., an Electrogenic Bacteria Capable of Versatile Metabolism Isolated from a Graphene Oxide-Reducing Enrichment Culture.</title>
        <authorList>
            <person name="Xie L."/>
            <person name="Yoshida N."/>
            <person name="Ishii S."/>
            <person name="Meng L."/>
        </authorList>
    </citation>
    <scope>NUCLEOTIDE SEQUENCE [LARGE SCALE GENOMIC DNA]</scope>
    <source>
        <strain evidence="4 5">NIT-T3</strain>
    </source>
</reference>
<accession>A0ABN6DVV2</accession>
<dbReference type="Gene3D" id="2.60.120.260">
    <property type="entry name" value="Galactose-binding domain-like"/>
    <property type="match status" value="1"/>
</dbReference>
<gene>
    <name evidence="4" type="ORF">DESUT3_03500</name>
</gene>
<keyword evidence="1" id="KW-0732">Signal</keyword>
<proteinExistence type="predicted"/>
<dbReference type="EMBL" id="AP024355">
    <property type="protein sequence ID" value="BCR03281.1"/>
    <property type="molecule type" value="Genomic_DNA"/>
</dbReference>
<dbReference type="Gene3D" id="3.90.10.10">
    <property type="entry name" value="Cytochrome C3"/>
    <property type="match status" value="5"/>
</dbReference>
<protein>
    <recommendedName>
        <fullName evidence="3">F5/8 type C domain-containing protein</fullName>
    </recommendedName>
</protein>
<dbReference type="SUPFAM" id="SSF49785">
    <property type="entry name" value="Galactose-binding domain-like"/>
    <property type="match status" value="1"/>
</dbReference>
<organism evidence="4 5">
    <name type="scientific">Desulfuromonas versatilis</name>
    <dbReference type="NCBI Taxonomy" id="2802975"/>
    <lineage>
        <taxon>Bacteria</taxon>
        <taxon>Pseudomonadati</taxon>
        <taxon>Thermodesulfobacteriota</taxon>
        <taxon>Desulfuromonadia</taxon>
        <taxon>Desulfuromonadales</taxon>
        <taxon>Desulfuromonadaceae</taxon>
        <taxon>Desulfuromonas</taxon>
    </lineage>
</organism>
<dbReference type="InterPro" id="IPR008979">
    <property type="entry name" value="Galactose-bd-like_sf"/>
</dbReference>
<reference evidence="4 5" key="1">
    <citation type="journal article" date="2016" name="C (Basel)">
        <title>Selective Growth of and Electricity Production by Marine Exoelectrogenic Bacteria in Self-Aggregated Hydrogel of Microbially Reduced Graphene Oxide.</title>
        <authorList>
            <person name="Yoshida N."/>
            <person name="Goto Y."/>
            <person name="Miyata Y."/>
        </authorList>
    </citation>
    <scope>NUCLEOTIDE SEQUENCE [LARGE SCALE GENOMIC DNA]</scope>
    <source>
        <strain evidence="4 5">NIT-T3</strain>
    </source>
</reference>
<dbReference type="InterPro" id="IPR000421">
    <property type="entry name" value="FA58C"/>
</dbReference>
<dbReference type="PROSITE" id="PS50022">
    <property type="entry name" value="FA58C_3"/>
    <property type="match status" value="1"/>
</dbReference>
<dbReference type="PANTHER" id="PTHR35038">
    <property type="entry name" value="DISSIMILATORY SULFITE REDUCTASE SIRA"/>
    <property type="match status" value="1"/>
</dbReference>
<name>A0ABN6DVV2_9BACT</name>
<evidence type="ECO:0000256" key="1">
    <source>
        <dbReference type="ARBA" id="ARBA00022729"/>
    </source>
</evidence>
<dbReference type="PANTHER" id="PTHR35038:SF6">
    <property type="entry name" value="SURFACE LOCALIZED DECAHEME CYTOCHROME C LIPOPROTEIN"/>
    <property type="match status" value="1"/>
</dbReference>
<evidence type="ECO:0000313" key="5">
    <source>
        <dbReference type="Proteomes" id="UP001319827"/>
    </source>
</evidence>